<sequence length="827" mass="89865">MYSIYIKGTDKTDLYKVGSLSISKGADNRSSCSLSLLTTAAYCDVIGQDLQVKDGSDVIFGGVIKTASISKLEPGTGSSVKLRLDITSNGYGDIPARRTTTAVFTNKTAGDIVTYMVNEVLNYAGANDQIGTGTINDGATLAEYAAVCKTVKDILDELADASGYKWYIDDNRDLHFVEEDTVTDAAHDIAEGGAFTDYELESLESSLDNYRNKQFVKGGAGEDGNNIQIVVEDSTEISARQTSEGSDYSSGIYGNVIDDSNITNETTATNAAENALKKYGVAPATLTFTSFTNDWVSGTKLKVNLPTFGISSDEYYLIEEVSIRDTDGVNLQSTVTATRRKSSDFSTQRSENYIDYFSKLVKKSSSGTTVSGSADVAPFAATATNAASVSVTTSEVTAATLDLTLTSRSRIVISFSCEITISGGAANLTALTYIDAVTQTYQPTLYCASEQTYVLSYVDYKDAMASGDYTVAVKLLTDANGGNISIGHARLVVQVYPQAVPYLANPTGFTATVNGSSEIDLAWTNPTASTFTEVKLYQYSSSLEAHDRAWCETNATLIYNNTGTSYNDTGLSAETAYYYKLFAVHTVDGTDYYSVGITQSGTTEEYVGLSYPGSLIHFNGENDSTTFTDVSTKAWTAVGTAKLSTAQKKFGTASFLSNSSSSYIYTPSNEDYEFSSGDFSIDFWVRPTSDIYNDNTWHVFVSQYFDTNNRWFIGNFSSSLYFYWVISGVTVQVITTIQMLANNWYHIAIERYGNELIVYTNGQIQQTLDVTGKNFPQYSAPLTVGARYTGSTIDRAFDGYIDELRIMKGTAAWTDTTFTPPTTEYST</sequence>
<dbReference type="SUPFAM" id="SSF49899">
    <property type="entry name" value="Concanavalin A-like lectins/glucanases"/>
    <property type="match status" value="1"/>
</dbReference>
<dbReference type="AlphaFoldDB" id="A0A1W1YTJ1"/>
<name>A0A1W1YTJ1_9FIRM</name>
<dbReference type="InterPro" id="IPR036116">
    <property type="entry name" value="FN3_sf"/>
</dbReference>
<protein>
    <submittedName>
        <fullName evidence="2">Concanavalin A-like lectin/glucanases superfamily protein</fullName>
    </submittedName>
</protein>
<dbReference type="Gene3D" id="2.60.40.10">
    <property type="entry name" value="Immunoglobulins"/>
    <property type="match status" value="1"/>
</dbReference>
<dbReference type="EMBL" id="FWXW01000001">
    <property type="protein sequence ID" value="SMC39433.1"/>
    <property type="molecule type" value="Genomic_DNA"/>
</dbReference>
<evidence type="ECO:0000313" key="3">
    <source>
        <dbReference type="Proteomes" id="UP000192790"/>
    </source>
</evidence>
<organism evidence="2 3">
    <name type="scientific">Papillibacter cinnamivorans DSM 12816</name>
    <dbReference type="NCBI Taxonomy" id="1122930"/>
    <lineage>
        <taxon>Bacteria</taxon>
        <taxon>Bacillati</taxon>
        <taxon>Bacillota</taxon>
        <taxon>Clostridia</taxon>
        <taxon>Eubacteriales</taxon>
        <taxon>Oscillospiraceae</taxon>
        <taxon>Papillibacter</taxon>
    </lineage>
</organism>
<dbReference type="InterPro" id="IPR013783">
    <property type="entry name" value="Ig-like_fold"/>
</dbReference>
<dbReference type="Gene3D" id="2.60.120.200">
    <property type="match status" value="1"/>
</dbReference>
<dbReference type="RefSeq" id="WP_084233265.1">
    <property type="nucleotide sequence ID" value="NZ_FWXW01000001.1"/>
</dbReference>
<dbReference type="Proteomes" id="UP000192790">
    <property type="component" value="Unassembled WGS sequence"/>
</dbReference>
<gene>
    <name evidence="2" type="ORF">SAMN02745168_0644</name>
</gene>
<accession>A0A1W1YTJ1</accession>
<dbReference type="STRING" id="1122930.SAMN02745168_0644"/>
<dbReference type="OrthoDB" id="2085631at2"/>
<dbReference type="Pfam" id="PF13385">
    <property type="entry name" value="Laminin_G_3"/>
    <property type="match status" value="1"/>
</dbReference>
<keyword evidence="2" id="KW-0430">Lectin</keyword>
<feature type="domain" description="Fibronectin type-III" evidence="1">
    <location>
        <begin position="505"/>
        <end position="605"/>
    </location>
</feature>
<dbReference type="GO" id="GO:0030246">
    <property type="term" value="F:carbohydrate binding"/>
    <property type="evidence" value="ECO:0007669"/>
    <property type="project" value="UniProtKB-KW"/>
</dbReference>
<dbReference type="InterPro" id="IPR003961">
    <property type="entry name" value="FN3_dom"/>
</dbReference>
<evidence type="ECO:0000259" key="1">
    <source>
        <dbReference type="PROSITE" id="PS50853"/>
    </source>
</evidence>
<evidence type="ECO:0000313" key="2">
    <source>
        <dbReference type="EMBL" id="SMC39433.1"/>
    </source>
</evidence>
<dbReference type="PROSITE" id="PS50853">
    <property type="entry name" value="FN3"/>
    <property type="match status" value="1"/>
</dbReference>
<dbReference type="InterPro" id="IPR013320">
    <property type="entry name" value="ConA-like_dom_sf"/>
</dbReference>
<dbReference type="SUPFAM" id="SSF49265">
    <property type="entry name" value="Fibronectin type III"/>
    <property type="match status" value="1"/>
</dbReference>
<proteinExistence type="predicted"/>
<keyword evidence="3" id="KW-1185">Reference proteome</keyword>
<reference evidence="2 3" key="1">
    <citation type="submission" date="2017-04" db="EMBL/GenBank/DDBJ databases">
        <authorList>
            <person name="Afonso C.L."/>
            <person name="Miller P.J."/>
            <person name="Scott M.A."/>
            <person name="Spackman E."/>
            <person name="Goraichik I."/>
            <person name="Dimitrov K.M."/>
            <person name="Suarez D.L."/>
            <person name="Swayne D.E."/>
        </authorList>
    </citation>
    <scope>NUCLEOTIDE SEQUENCE [LARGE SCALE GENOMIC DNA]</scope>
    <source>
        <strain evidence="2 3">DSM 12816</strain>
    </source>
</reference>